<dbReference type="STRING" id="477184.KYC_17322"/>
<dbReference type="EMBL" id="AGUF01000055">
    <property type="protein sequence ID" value="EHK65277.1"/>
    <property type="molecule type" value="Genomic_DNA"/>
</dbReference>
<proteinExistence type="predicted"/>
<dbReference type="InterPro" id="IPR010781">
    <property type="entry name" value="DUF1376"/>
</dbReference>
<dbReference type="AlphaFoldDB" id="H0F9L2"/>
<dbReference type="RefSeq" id="WP_008164616.1">
    <property type="nucleotide sequence ID" value="NZ_AGUF01000055.1"/>
</dbReference>
<comment type="caution">
    <text evidence="2">The sequence shown here is derived from an EMBL/GenBank/DDBJ whole genome shotgun (WGS) entry which is preliminary data.</text>
</comment>
<evidence type="ECO:0000313" key="3">
    <source>
        <dbReference type="Proteomes" id="UP000003113"/>
    </source>
</evidence>
<protein>
    <recommendedName>
        <fullName evidence="4">DUF1376 domain-containing protein</fullName>
    </recommendedName>
</protein>
<reference evidence="2 3" key="1">
    <citation type="journal article" date="2012" name="J. Bacteriol.">
        <title>Genome sequence of the highly efficient arsenite-oxidizing bacterium Achromobacter arsenitoxydans SY8.</title>
        <authorList>
            <person name="Li X."/>
            <person name="Hu Y."/>
            <person name="Gong J."/>
            <person name="Lin Y."/>
            <person name="Johnstone L."/>
            <person name="Rensing C."/>
            <person name="Wang G."/>
        </authorList>
    </citation>
    <scope>NUCLEOTIDE SEQUENCE [LARGE SCALE GENOMIC DNA]</scope>
    <source>
        <strain evidence="2 3">SY8</strain>
    </source>
</reference>
<evidence type="ECO:0000256" key="1">
    <source>
        <dbReference type="SAM" id="MobiDB-lite"/>
    </source>
</evidence>
<organism evidence="2 3">
    <name type="scientific">Achromobacter arsenitoxydans SY8</name>
    <dbReference type="NCBI Taxonomy" id="477184"/>
    <lineage>
        <taxon>Bacteria</taxon>
        <taxon>Pseudomonadati</taxon>
        <taxon>Pseudomonadota</taxon>
        <taxon>Betaproteobacteria</taxon>
        <taxon>Burkholderiales</taxon>
        <taxon>Alcaligenaceae</taxon>
        <taxon>Achromobacter</taxon>
    </lineage>
</organism>
<gene>
    <name evidence="2" type="ORF">KYC_17322</name>
</gene>
<dbReference type="Proteomes" id="UP000003113">
    <property type="component" value="Unassembled WGS sequence"/>
</dbReference>
<dbReference type="Pfam" id="PF07120">
    <property type="entry name" value="DUF1376"/>
    <property type="match status" value="1"/>
</dbReference>
<evidence type="ECO:0008006" key="4">
    <source>
        <dbReference type="Google" id="ProtNLM"/>
    </source>
</evidence>
<dbReference type="OrthoDB" id="5526813at2"/>
<dbReference type="eggNOG" id="COG3756">
    <property type="taxonomic scope" value="Bacteria"/>
</dbReference>
<sequence length="389" mass="42026">MTDFEQLPAPLTPPDCDLRDFAFMPLDVARLRDSDLAIQLGAEEFRAAVLLWCAAWHQVPAASLPDDDKALAALAGYGRVVAEWRKNREGALYGWVKCDDGRLYHPVVAEKARDAWQAKHKHAHDKLVDRVRKANKQREQQQLSPWIVPSLEDWIAAGLPLESELFPAESLTDSGGRIRKSQKQRAGNPPENPLKGQGQGEGNKKDIAAAASLAGARDPADDPPPSEAQWLAAQEECAAGYAKLLNSLEQVRGKRSKFVSTDARLIAWERLGLTRAKLVEAYHLAVAERDAAEDQSPVNAGFLDVFVAKVLNPPEGQSAAGTRPATGAGLADPLAWATTASGISAKGAALGIVQDEGEPFPAFKLRVHAAANLSDQDKARLRADFGVHA</sequence>
<keyword evidence="3" id="KW-1185">Reference proteome</keyword>
<dbReference type="PATRIC" id="fig|477184.5.peg.3419"/>
<feature type="region of interest" description="Disordered" evidence="1">
    <location>
        <begin position="170"/>
        <end position="202"/>
    </location>
</feature>
<accession>H0F9L2</accession>
<evidence type="ECO:0000313" key="2">
    <source>
        <dbReference type="EMBL" id="EHK65277.1"/>
    </source>
</evidence>
<name>H0F9L2_9BURK</name>